<reference evidence="2" key="1">
    <citation type="submission" date="2019-08" db="EMBL/GenBank/DDBJ databases">
        <authorList>
            <person name="Kucharzyk K."/>
            <person name="Murdoch R.W."/>
            <person name="Higgins S."/>
            <person name="Loffler F."/>
        </authorList>
    </citation>
    <scope>NUCLEOTIDE SEQUENCE</scope>
</reference>
<feature type="region of interest" description="Disordered" evidence="1">
    <location>
        <begin position="32"/>
        <end position="96"/>
    </location>
</feature>
<protein>
    <submittedName>
        <fullName evidence="2">Uncharacterized protein</fullName>
    </submittedName>
</protein>
<name>A0A645AP89_9ZZZZ</name>
<dbReference type="EMBL" id="VSSQ01014659">
    <property type="protein sequence ID" value="MPM54121.1"/>
    <property type="molecule type" value="Genomic_DNA"/>
</dbReference>
<organism evidence="2">
    <name type="scientific">bioreactor metagenome</name>
    <dbReference type="NCBI Taxonomy" id="1076179"/>
    <lineage>
        <taxon>unclassified sequences</taxon>
        <taxon>metagenomes</taxon>
        <taxon>ecological metagenomes</taxon>
    </lineage>
</organism>
<comment type="caution">
    <text evidence="2">The sequence shown here is derived from an EMBL/GenBank/DDBJ whole genome shotgun (WGS) entry which is preliminary data.</text>
</comment>
<proteinExistence type="predicted"/>
<gene>
    <name evidence="2" type="ORF">SDC9_100894</name>
</gene>
<evidence type="ECO:0000313" key="2">
    <source>
        <dbReference type="EMBL" id="MPM54121.1"/>
    </source>
</evidence>
<dbReference type="AlphaFoldDB" id="A0A645AP89"/>
<evidence type="ECO:0000256" key="1">
    <source>
        <dbReference type="SAM" id="MobiDB-lite"/>
    </source>
</evidence>
<accession>A0A645AP89</accession>
<sequence>MRVADDVVRHQRRLGVLQDVGQRAVRRGLPEGGVDLVDAGLPLQDDGQVGDRADRHRHTQGEAGQQPVELRDDLADRPGGARGGRDGGHGRGPGPSQVLVRRVEQALVAGVGVHGGHQPALDTEGVVEHLGQRRQRVGRAGTVGEDVAGGRVEGVIVHAQDEHRDVALGRGGDDDLAGTTLQVGQRLATVGEPAGGLDHHVGADVTPRDARRVGLGEDADETVADLQVAAVGGDAVEVAADGVPFEQGGEGGGVGEVVDGDHLDVCAVGQGGAQVGAPDPAESVDTDAYGHARTFLWDGVEVDTAGMGAAPGAAARSRSTAPATAWSYGARSCRAMART</sequence>